<dbReference type="InterPro" id="IPR051014">
    <property type="entry name" value="Cation_Transport_ATPase_IB"/>
</dbReference>
<feature type="transmembrane region" description="Helical" evidence="6">
    <location>
        <begin position="37"/>
        <end position="68"/>
    </location>
</feature>
<gene>
    <name evidence="8" type="primary">copA_3</name>
    <name evidence="8" type="ORF">NCTC12967_01251</name>
</gene>
<dbReference type="Pfam" id="PF00122">
    <property type="entry name" value="E1-E2_ATPase"/>
    <property type="match status" value="1"/>
</dbReference>
<name>A0A3S4UEE6_9ACTN</name>
<protein>
    <submittedName>
        <fullName evidence="8">Copper-exporting P-type ATPase A</fullName>
        <ecNumber evidence="8">3.6.3.-</ecNumber>
    </submittedName>
</protein>
<dbReference type="EMBL" id="LR134406">
    <property type="protein sequence ID" value="VEH69970.1"/>
    <property type="molecule type" value="Genomic_DNA"/>
</dbReference>
<dbReference type="AlphaFoldDB" id="A0A3S4UEE6"/>
<dbReference type="FunFam" id="2.70.150.10:FF:000002">
    <property type="entry name" value="Copper-transporting ATPase 1, putative"/>
    <property type="match status" value="1"/>
</dbReference>
<dbReference type="EC" id="3.6.3.-" evidence="8"/>
<dbReference type="InterPro" id="IPR008250">
    <property type="entry name" value="ATPase_P-typ_transduc_dom_A_sf"/>
</dbReference>
<accession>A0A3S4UEE6</accession>
<dbReference type="GO" id="GO:0016787">
    <property type="term" value="F:hydrolase activity"/>
    <property type="evidence" value="ECO:0007669"/>
    <property type="project" value="UniProtKB-KW"/>
</dbReference>
<dbReference type="GO" id="GO:0022857">
    <property type="term" value="F:transmembrane transporter activity"/>
    <property type="evidence" value="ECO:0007669"/>
    <property type="project" value="TreeGrafter"/>
</dbReference>
<reference evidence="8 9" key="1">
    <citation type="submission" date="2018-12" db="EMBL/GenBank/DDBJ databases">
        <authorList>
            <consortium name="Pathogen Informatics"/>
        </authorList>
    </citation>
    <scope>NUCLEOTIDE SEQUENCE [LARGE SCALE GENOMIC DNA]</scope>
    <source>
        <strain evidence="8 9">NCTC12967</strain>
    </source>
</reference>
<evidence type="ECO:0000313" key="8">
    <source>
        <dbReference type="EMBL" id="VEH69970.1"/>
    </source>
</evidence>
<comment type="similarity">
    <text evidence="2">Belongs to the cation transport ATPase (P-type) (TC 3.A.3) family. Type IB subfamily.</text>
</comment>
<keyword evidence="9" id="KW-1185">Reference proteome</keyword>
<dbReference type="SUPFAM" id="SSF81653">
    <property type="entry name" value="Calcium ATPase, transduction domain A"/>
    <property type="match status" value="1"/>
</dbReference>
<keyword evidence="4 6" id="KW-1133">Transmembrane helix</keyword>
<dbReference type="RefSeq" id="WP_244926125.1">
    <property type="nucleotide sequence ID" value="NZ_LR134406.1"/>
</dbReference>
<feature type="transmembrane region" description="Helical" evidence="6">
    <location>
        <begin position="88"/>
        <end position="115"/>
    </location>
</feature>
<keyword evidence="3 6" id="KW-0812">Transmembrane</keyword>
<dbReference type="Proteomes" id="UP000273044">
    <property type="component" value="Chromosome"/>
</dbReference>
<feature type="transmembrane region" description="Helical" evidence="6">
    <location>
        <begin position="249"/>
        <end position="267"/>
    </location>
</feature>
<dbReference type="InterPro" id="IPR059000">
    <property type="entry name" value="ATPase_P-type_domA"/>
</dbReference>
<evidence type="ECO:0000256" key="5">
    <source>
        <dbReference type="ARBA" id="ARBA00023136"/>
    </source>
</evidence>
<evidence type="ECO:0000256" key="3">
    <source>
        <dbReference type="ARBA" id="ARBA00022692"/>
    </source>
</evidence>
<dbReference type="GeneID" id="64406726"/>
<evidence type="ECO:0000256" key="1">
    <source>
        <dbReference type="ARBA" id="ARBA00004651"/>
    </source>
</evidence>
<dbReference type="SUPFAM" id="SSF81665">
    <property type="entry name" value="Calcium ATPase, transmembrane domain M"/>
    <property type="match status" value="1"/>
</dbReference>
<dbReference type="Gene3D" id="2.70.150.10">
    <property type="entry name" value="Calcium-transporting ATPase, cytoplasmic transduction domain A"/>
    <property type="match status" value="1"/>
</dbReference>
<dbReference type="PANTHER" id="PTHR48085:SF5">
    <property type="entry name" value="CADMIUM_ZINC-TRANSPORTING ATPASE HMA4-RELATED"/>
    <property type="match status" value="1"/>
</dbReference>
<proteinExistence type="inferred from homology"/>
<dbReference type="GO" id="GO:0005886">
    <property type="term" value="C:plasma membrane"/>
    <property type="evidence" value="ECO:0007669"/>
    <property type="project" value="UniProtKB-SubCell"/>
</dbReference>
<feature type="domain" description="P-type ATPase A" evidence="7">
    <location>
        <begin position="133"/>
        <end position="232"/>
    </location>
</feature>
<evidence type="ECO:0000256" key="6">
    <source>
        <dbReference type="SAM" id="Phobius"/>
    </source>
</evidence>
<evidence type="ECO:0000259" key="7">
    <source>
        <dbReference type="Pfam" id="PF00122"/>
    </source>
</evidence>
<comment type="subcellular location">
    <subcellularLocation>
        <location evidence="1">Cell membrane</location>
        <topology evidence="1">Multi-pass membrane protein</topology>
    </subcellularLocation>
</comment>
<evidence type="ECO:0000313" key="9">
    <source>
        <dbReference type="Proteomes" id="UP000273044"/>
    </source>
</evidence>
<evidence type="ECO:0000256" key="4">
    <source>
        <dbReference type="ARBA" id="ARBA00022989"/>
    </source>
</evidence>
<sequence length="314" mass="33114">MTETSRPTLRQEMTPLTTGSGRSLWARVDRTYLLRTLVVAFCAALTMSGLTSSWVAGLGLGIGCWPILTEAWEDIRNLRMSMELSMLIAIVAAAAIGELVTSLVITTFVLAAELLEDLSMDRGRDALTDLMSFLPDSVQVRDGDTVTTVPLDQVTPGQLVVVLPGGRIPVDGTVVTGRSTVDQSRITGESLPIEIDAGSEVHSGSINQSGAVEIRAESVGAESSFGRIIEAVRKAQESEPPVQRLADRLAAWLVYLAIGGAALTFLLTHDLTATISVVVVAGACGIAAGTPLAVLAAIARTASGPACFPMRNWR</sequence>
<dbReference type="InterPro" id="IPR023298">
    <property type="entry name" value="ATPase_P-typ_TM_dom_sf"/>
</dbReference>
<feature type="transmembrane region" description="Helical" evidence="6">
    <location>
        <begin position="273"/>
        <end position="298"/>
    </location>
</feature>
<evidence type="ECO:0000256" key="2">
    <source>
        <dbReference type="ARBA" id="ARBA00006024"/>
    </source>
</evidence>
<keyword evidence="5 6" id="KW-0472">Membrane</keyword>
<keyword evidence="8" id="KW-0378">Hydrolase</keyword>
<organism evidence="8 9">
    <name type="scientific">Arachnia propionica</name>
    <dbReference type="NCBI Taxonomy" id="1750"/>
    <lineage>
        <taxon>Bacteria</taxon>
        <taxon>Bacillati</taxon>
        <taxon>Actinomycetota</taxon>
        <taxon>Actinomycetes</taxon>
        <taxon>Propionibacteriales</taxon>
        <taxon>Propionibacteriaceae</taxon>
        <taxon>Arachnia</taxon>
    </lineage>
</organism>
<dbReference type="PANTHER" id="PTHR48085">
    <property type="entry name" value="CADMIUM/ZINC-TRANSPORTING ATPASE HMA2-RELATED"/>
    <property type="match status" value="1"/>
</dbReference>